<evidence type="ECO:0000313" key="4">
    <source>
        <dbReference type="Proteomes" id="UP000604737"/>
    </source>
</evidence>
<sequence>MADVDALLASLPASQLWRWMAFDELEPFGEIRADFRAGIIAASNTNLHLPKGKKALSPLDFMPFLQRDDTEPSPSPASRSHVETGLMALLSGAGQRAEAVRADLEKHHG</sequence>
<dbReference type="RefSeq" id="WP_189459162.1">
    <property type="nucleotide sequence ID" value="NZ_BMYO01000002.1"/>
</dbReference>
<proteinExistence type="predicted"/>
<evidence type="ECO:0000256" key="1">
    <source>
        <dbReference type="SAM" id="MobiDB-lite"/>
    </source>
</evidence>
<evidence type="ECO:0000313" key="3">
    <source>
        <dbReference type="EMBL" id="GHD59521.1"/>
    </source>
</evidence>
<feature type="domain" description="Minor tail T" evidence="2">
    <location>
        <begin position="13"/>
        <end position="73"/>
    </location>
</feature>
<evidence type="ECO:0000259" key="2">
    <source>
        <dbReference type="Pfam" id="PF06223"/>
    </source>
</evidence>
<keyword evidence="4" id="KW-1185">Reference proteome</keyword>
<dbReference type="Proteomes" id="UP000604737">
    <property type="component" value="Unassembled WGS sequence"/>
</dbReference>
<organism evidence="3 4">
    <name type="scientific">Jeongeupia chitinilytica</name>
    <dbReference type="NCBI Taxonomy" id="1041641"/>
    <lineage>
        <taxon>Bacteria</taxon>
        <taxon>Pseudomonadati</taxon>
        <taxon>Pseudomonadota</taxon>
        <taxon>Betaproteobacteria</taxon>
        <taxon>Neisseriales</taxon>
        <taxon>Chitinibacteraceae</taxon>
        <taxon>Jeongeupia</taxon>
    </lineage>
</organism>
<name>A0ABQ3H0B5_9NEIS</name>
<reference evidence="4" key="1">
    <citation type="journal article" date="2019" name="Int. J. Syst. Evol. Microbiol.">
        <title>The Global Catalogue of Microorganisms (GCM) 10K type strain sequencing project: providing services to taxonomists for standard genome sequencing and annotation.</title>
        <authorList>
            <consortium name="The Broad Institute Genomics Platform"/>
            <consortium name="The Broad Institute Genome Sequencing Center for Infectious Disease"/>
            <person name="Wu L."/>
            <person name="Ma J."/>
        </authorList>
    </citation>
    <scope>NUCLEOTIDE SEQUENCE [LARGE SCALE GENOMIC DNA]</scope>
    <source>
        <strain evidence="4">KCTC 23701</strain>
    </source>
</reference>
<dbReference type="EMBL" id="BMYO01000002">
    <property type="protein sequence ID" value="GHD59521.1"/>
    <property type="molecule type" value="Genomic_DNA"/>
</dbReference>
<gene>
    <name evidence="3" type="ORF">GCM10007350_11120</name>
</gene>
<comment type="caution">
    <text evidence="3">The sequence shown here is derived from an EMBL/GenBank/DDBJ whole genome shotgun (WGS) entry which is preliminary data.</text>
</comment>
<accession>A0ABQ3H0B5</accession>
<dbReference type="InterPro" id="IPR009350">
    <property type="entry name" value="Phage_tail_T"/>
</dbReference>
<protein>
    <recommendedName>
        <fullName evidence="2">Minor tail T domain-containing protein</fullName>
    </recommendedName>
</protein>
<dbReference type="Pfam" id="PF06223">
    <property type="entry name" value="Phage_tail_T"/>
    <property type="match status" value="1"/>
</dbReference>
<feature type="region of interest" description="Disordered" evidence="1">
    <location>
        <begin position="64"/>
        <end position="84"/>
    </location>
</feature>